<dbReference type="EMBL" id="JBHMFI010000002">
    <property type="protein sequence ID" value="MFB9074320.1"/>
    <property type="molecule type" value="Genomic_DNA"/>
</dbReference>
<evidence type="ECO:0000313" key="2">
    <source>
        <dbReference type="EMBL" id="MFB9074320.1"/>
    </source>
</evidence>
<protein>
    <submittedName>
        <fullName evidence="2">Uncharacterized protein</fullName>
    </submittedName>
</protein>
<keyword evidence="3" id="KW-1185">Reference proteome</keyword>
<proteinExistence type="predicted"/>
<feature type="region of interest" description="Disordered" evidence="1">
    <location>
        <begin position="121"/>
        <end position="146"/>
    </location>
</feature>
<accession>A0ABV5G5V0</accession>
<dbReference type="Proteomes" id="UP001589575">
    <property type="component" value="Unassembled WGS sequence"/>
</dbReference>
<gene>
    <name evidence="2" type="ORF">ACFFX0_25250</name>
</gene>
<name>A0ABV5G5V0_9MICC</name>
<evidence type="ECO:0000256" key="1">
    <source>
        <dbReference type="SAM" id="MobiDB-lite"/>
    </source>
</evidence>
<organism evidence="2 3">
    <name type="scientific">Citricoccus parietis</name>
    <dbReference type="NCBI Taxonomy" id="592307"/>
    <lineage>
        <taxon>Bacteria</taxon>
        <taxon>Bacillati</taxon>
        <taxon>Actinomycetota</taxon>
        <taxon>Actinomycetes</taxon>
        <taxon>Micrococcales</taxon>
        <taxon>Micrococcaceae</taxon>
        <taxon>Citricoccus</taxon>
    </lineage>
</organism>
<reference evidence="2 3" key="1">
    <citation type="submission" date="2024-09" db="EMBL/GenBank/DDBJ databases">
        <authorList>
            <person name="Sun Q."/>
            <person name="Mori K."/>
        </authorList>
    </citation>
    <scope>NUCLEOTIDE SEQUENCE [LARGE SCALE GENOMIC DNA]</scope>
    <source>
        <strain evidence="2 3">CCM 7609</strain>
    </source>
</reference>
<sequence>MKVPTLSPATDKLAPRASPGWLRRVDGRERVLGVGGLADGRRKWMGAVNTTGEIGNVLARFTAGKLHEISPRQTVNFEFSWRSPRLRAALRMTCSAAAQAPLRCGGNKGAQEVPYRVRAGGAGRAVPSRAGRSRREPLRLPARVGC</sequence>
<evidence type="ECO:0000313" key="3">
    <source>
        <dbReference type="Proteomes" id="UP001589575"/>
    </source>
</evidence>
<comment type="caution">
    <text evidence="2">The sequence shown here is derived from an EMBL/GenBank/DDBJ whole genome shotgun (WGS) entry which is preliminary data.</text>
</comment>